<reference evidence="2" key="1">
    <citation type="submission" date="2023-03" db="EMBL/GenBank/DDBJ databases">
        <title>Mating type loci evolution in Malassezia.</title>
        <authorList>
            <person name="Coelho M.A."/>
        </authorList>
    </citation>
    <scope>NUCLEOTIDE SEQUENCE</scope>
    <source>
        <strain evidence="2">CBS 9431</strain>
    </source>
</reference>
<name>A0AAF0F8T2_9BASI</name>
<keyword evidence="1" id="KW-0496">Mitochondrion</keyword>
<accession>A0AAF0F8T2</accession>
<protein>
    <recommendedName>
        <fullName evidence="1">MICOS complex subunit</fullName>
    </recommendedName>
</protein>
<comment type="function">
    <text evidence="1">Component of the MICOS complex, a large protein complex of the mitochondrial inner membrane that plays crucial roles in the maintenance of crista junctions, inner membrane architecture, and formation of contact sites to the outer membrane.</text>
</comment>
<proteinExistence type="predicted"/>
<evidence type="ECO:0000313" key="2">
    <source>
        <dbReference type="EMBL" id="WFD40402.1"/>
    </source>
</evidence>
<dbReference type="InterPro" id="IPR033181">
    <property type="entry name" value="Mic26_fungi"/>
</dbReference>
<organism evidence="2 3">
    <name type="scientific">Malassezia japonica</name>
    <dbReference type="NCBI Taxonomy" id="223818"/>
    <lineage>
        <taxon>Eukaryota</taxon>
        <taxon>Fungi</taxon>
        <taxon>Dikarya</taxon>
        <taxon>Basidiomycota</taxon>
        <taxon>Ustilaginomycotina</taxon>
        <taxon>Malasseziomycetes</taxon>
        <taxon>Malasseziales</taxon>
        <taxon>Malasseziaceae</taxon>
        <taxon>Malassezia</taxon>
    </lineage>
</organism>
<dbReference type="PANTHER" id="PTHR28268:SF1">
    <property type="entry name" value="MICOS SUBUNIT MIC26"/>
    <property type="match status" value="1"/>
</dbReference>
<gene>
    <name evidence="2" type="ORF">MJAP1_003388</name>
</gene>
<dbReference type="RefSeq" id="XP_060123299.1">
    <property type="nucleotide sequence ID" value="XM_060267316.1"/>
</dbReference>
<keyword evidence="1" id="KW-0999">Mitochondrion inner membrane</keyword>
<evidence type="ECO:0000256" key="1">
    <source>
        <dbReference type="RuleBase" id="RU363021"/>
    </source>
</evidence>
<dbReference type="AlphaFoldDB" id="A0AAF0F8T2"/>
<keyword evidence="3" id="KW-1185">Reference proteome</keyword>
<dbReference type="PANTHER" id="PTHR28268">
    <property type="entry name" value="MICOS SUBUNIT MIC26"/>
    <property type="match status" value="1"/>
</dbReference>
<evidence type="ECO:0000313" key="3">
    <source>
        <dbReference type="Proteomes" id="UP001217754"/>
    </source>
</evidence>
<dbReference type="GeneID" id="85227039"/>
<keyword evidence="1" id="KW-0472">Membrane</keyword>
<dbReference type="GO" id="GO:0061617">
    <property type="term" value="C:MICOS complex"/>
    <property type="evidence" value="ECO:0007669"/>
    <property type="project" value="UniProtKB-UniRule"/>
</dbReference>
<sequence length="212" mass="23664">MPQQSEKLSVYPESDKPLVVVETETELERQIGNIRHAVQGYTRDALQTVRSGVDRVVQTEHKVENRLDKLVAKDESLTPNGLYVGVATLASMVFTRHRSFPIRWITPPVVFALSLKYFLPHTAENTANYYESIEQKKFPELSQKRQSAWNTIKEKWGTGVSHLEMAGYQTKDAISSGIQNVEKSTGLKVGSIIPTGTVPEAAPQKADKAKLV</sequence>
<comment type="subunit">
    <text evidence="1">Component of the mitochondrial contact site and cristae organizing system (MICOS) complex.</text>
</comment>
<dbReference type="GO" id="GO:0044284">
    <property type="term" value="C:mitochondrial crista junction"/>
    <property type="evidence" value="ECO:0007669"/>
    <property type="project" value="TreeGrafter"/>
</dbReference>
<dbReference type="GO" id="GO:0042407">
    <property type="term" value="P:cristae formation"/>
    <property type="evidence" value="ECO:0007669"/>
    <property type="project" value="InterPro"/>
</dbReference>
<dbReference type="InterPro" id="IPR019166">
    <property type="entry name" value="MIC26/MIC27"/>
</dbReference>
<dbReference type="EMBL" id="CP119963">
    <property type="protein sequence ID" value="WFD40402.1"/>
    <property type="molecule type" value="Genomic_DNA"/>
</dbReference>
<dbReference type="Pfam" id="PF09769">
    <property type="entry name" value="ApoO"/>
    <property type="match status" value="1"/>
</dbReference>
<dbReference type="Proteomes" id="UP001217754">
    <property type="component" value="Chromosome 6"/>
</dbReference>
<comment type="subcellular location">
    <subcellularLocation>
        <location evidence="1">Mitochondrion inner membrane</location>
    </subcellularLocation>
</comment>